<evidence type="ECO:0000313" key="2">
    <source>
        <dbReference type="Proteomes" id="UP000836387"/>
    </source>
</evidence>
<organism evidence="1 2">
    <name type="scientific">Clonostachys rosea f. rosea IK726</name>
    <dbReference type="NCBI Taxonomy" id="1349383"/>
    <lineage>
        <taxon>Eukaryota</taxon>
        <taxon>Fungi</taxon>
        <taxon>Dikarya</taxon>
        <taxon>Ascomycota</taxon>
        <taxon>Pezizomycotina</taxon>
        <taxon>Sordariomycetes</taxon>
        <taxon>Hypocreomycetidae</taxon>
        <taxon>Hypocreales</taxon>
        <taxon>Bionectriaceae</taxon>
        <taxon>Clonostachys</taxon>
    </lineage>
</organism>
<accession>A0ACA9TQ23</accession>
<reference evidence="1" key="1">
    <citation type="submission" date="2020-04" db="EMBL/GenBank/DDBJ databases">
        <authorList>
            <person name="Broberg M."/>
        </authorList>
    </citation>
    <scope>NUCLEOTIDE SEQUENCE</scope>
</reference>
<sequence>MRIHCCLVPSTAINGPCDSILPPGISLRTIASWDRGCDCDRIPALLELCQRSTHHKPCSGLCCQLKHREPSES</sequence>
<gene>
    <name evidence="1" type="ORF">CRV2_00000137</name>
</gene>
<dbReference type="EMBL" id="CADEHS020000007">
    <property type="protein sequence ID" value="CAG9942984.1"/>
    <property type="molecule type" value="Genomic_DNA"/>
</dbReference>
<protein>
    <submittedName>
        <fullName evidence="1">Uncharacterized protein</fullName>
    </submittedName>
</protein>
<dbReference type="Proteomes" id="UP000836387">
    <property type="component" value="Unassembled WGS sequence"/>
</dbReference>
<reference evidence="1" key="2">
    <citation type="submission" date="2021-10" db="EMBL/GenBank/DDBJ databases">
        <authorList>
            <person name="Piombo E."/>
        </authorList>
    </citation>
    <scope>NUCLEOTIDE SEQUENCE</scope>
</reference>
<name>A0ACA9TQ23_BIOOC</name>
<proteinExistence type="predicted"/>
<comment type="caution">
    <text evidence="1">The sequence shown here is derived from an EMBL/GenBank/DDBJ whole genome shotgun (WGS) entry which is preliminary data.</text>
</comment>
<evidence type="ECO:0000313" key="1">
    <source>
        <dbReference type="EMBL" id="CAG9942984.1"/>
    </source>
</evidence>
<keyword evidence="2" id="KW-1185">Reference proteome</keyword>